<proteinExistence type="predicted"/>
<reference evidence="1" key="1">
    <citation type="submission" date="2018-01" db="EMBL/GenBank/DDBJ databases">
        <title>An insight into the sialome of Amazonian anophelines.</title>
        <authorList>
            <person name="Ribeiro J.M."/>
            <person name="Scarpassa V."/>
            <person name="Calvo E."/>
        </authorList>
    </citation>
    <scope>NUCLEOTIDE SEQUENCE</scope>
    <source>
        <tissue evidence="1">Salivary glands</tissue>
    </source>
</reference>
<dbReference type="EMBL" id="GGFK01014379">
    <property type="protein sequence ID" value="MBW47700.1"/>
    <property type="molecule type" value="Transcribed_RNA"/>
</dbReference>
<evidence type="ECO:0000313" key="1">
    <source>
        <dbReference type="EMBL" id="MBW47700.1"/>
    </source>
</evidence>
<protein>
    <submittedName>
        <fullName evidence="1">Putative secreted protein</fullName>
    </submittedName>
</protein>
<name>A0A2M4B3V8_9DIPT</name>
<sequence length="87" mass="9538">MRIQAFLVQVALAIVGRDHATQFAVARVMEASIGGEEQQTAGLLTPSDLFAAHDCLHHRIEATFRCIQIARHVRILNLFSETIGIAA</sequence>
<organism evidence="1">
    <name type="scientific">Anopheles triannulatus</name>
    <dbReference type="NCBI Taxonomy" id="58253"/>
    <lineage>
        <taxon>Eukaryota</taxon>
        <taxon>Metazoa</taxon>
        <taxon>Ecdysozoa</taxon>
        <taxon>Arthropoda</taxon>
        <taxon>Hexapoda</taxon>
        <taxon>Insecta</taxon>
        <taxon>Pterygota</taxon>
        <taxon>Neoptera</taxon>
        <taxon>Endopterygota</taxon>
        <taxon>Diptera</taxon>
        <taxon>Nematocera</taxon>
        <taxon>Culicoidea</taxon>
        <taxon>Culicidae</taxon>
        <taxon>Anophelinae</taxon>
        <taxon>Anopheles</taxon>
    </lineage>
</organism>
<accession>A0A2M4B3V8</accession>
<dbReference type="AlphaFoldDB" id="A0A2M4B3V8"/>